<protein>
    <submittedName>
        <fullName evidence="3">Uncharacterized protein</fullName>
    </submittedName>
</protein>
<dbReference type="EMBL" id="CP014227">
    <property type="protein sequence ID" value="AMD85424.1"/>
    <property type="molecule type" value="Genomic_DNA"/>
</dbReference>
<evidence type="ECO:0000313" key="5">
    <source>
        <dbReference type="Proteomes" id="UP000215539"/>
    </source>
</evidence>
<dbReference type="EMBL" id="LT906449">
    <property type="protein sequence ID" value="SNV01778.1"/>
    <property type="molecule type" value="Genomic_DNA"/>
</dbReference>
<dbReference type="RefSeq" id="WP_066429999.1">
    <property type="nucleotide sequence ID" value="NZ_CP014227.1"/>
</dbReference>
<feature type="transmembrane region" description="Helical" evidence="1">
    <location>
        <begin position="181"/>
        <end position="199"/>
    </location>
</feature>
<dbReference type="Proteomes" id="UP000065822">
    <property type="component" value="Chromosome"/>
</dbReference>
<reference evidence="2 4" key="1">
    <citation type="submission" date="2016-02" db="EMBL/GenBank/DDBJ databases">
        <authorList>
            <person name="Holder M.E."/>
            <person name="Ajami N.J."/>
            <person name="Petrosino J.F."/>
        </authorList>
    </citation>
    <scope>NUCLEOTIDE SEQUENCE [LARGE SCALE GENOMIC DNA]</scope>
    <source>
        <strain evidence="2 4">CCUG 32990</strain>
    </source>
</reference>
<evidence type="ECO:0000313" key="2">
    <source>
        <dbReference type="EMBL" id="AMD85424.1"/>
    </source>
</evidence>
<sequence>MEAELDIYQLAAPLATVPTTSYGVKTTTPSVTTPTFKPSGTVDMSRYNRVTLNQSQLRQADRLARQQARKNQPSYFERNGERRFDTIVNGLKDLISTGISGYGLVQSIQGKGGYITDENGNKQYLTQEDYNAIRDYSSSMASQAQANGMDFMQMMMMMMNMMNQKNNGDDSADRSKGNNTILYVGLGVAAVALLGFVMMSNKK</sequence>
<dbReference type="KEGG" id="chg:AXF12_07805"/>
<accession>A0AAX2GU91</accession>
<evidence type="ECO:0000256" key="1">
    <source>
        <dbReference type="SAM" id="Phobius"/>
    </source>
</evidence>
<gene>
    <name evidence="2" type="ORF">AXF12_07805</name>
    <name evidence="3" type="ORF">SAMEA44541418_00132</name>
</gene>
<keyword evidence="1" id="KW-0812">Transmembrane</keyword>
<keyword evidence="1" id="KW-1133">Transmembrane helix</keyword>
<evidence type="ECO:0000313" key="4">
    <source>
        <dbReference type="Proteomes" id="UP000065822"/>
    </source>
</evidence>
<name>A0AAX2GU91_9FLAO</name>
<dbReference type="Proteomes" id="UP000215539">
    <property type="component" value="Chromosome 1"/>
</dbReference>
<evidence type="ECO:0000313" key="3">
    <source>
        <dbReference type="EMBL" id="SNV01778.1"/>
    </source>
</evidence>
<proteinExistence type="predicted"/>
<reference evidence="3 5" key="2">
    <citation type="submission" date="2017-06" db="EMBL/GenBank/DDBJ databases">
        <authorList>
            <consortium name="Pathogen Informatics"/>
        </authorList>
    </citation>
    <scope>NUCLEOTIDE SEQUENCE [LARGE SCALE GENOMIC DNA]</scope>
    <source>
        <strain evidence="3 5">NCTC12947</strain>
    </source>
</reference>
<organism evidence="3 5">
    <name type="scientific">Capnocytophaga haemolytica</name>
    <dbReference type="NCBI Taxonomy" id="45243"/>
    <lineage>
        <taxon>Bacteria</taxon>
        <taxon>Pseudomonadati</taxon>
        <taxon>Bacteroidota</taxon>
        <taxon>Flavobacteriia</taxon>
        <taxon>Flavobacteriales</taxon>
        <taxon>Flavobacteriaceae</taxon>
        <taxon>Capnocytophaga</taxon>
    </lineage>
</organism>
<dbReference type="AlphaFoldDB" id="A0AAX2GU91"/>
<keyword evidence="4" id="KW-1185">Reference proteome</keyword>
<keyword evidence="1" id="KW-0472">Membrane</keyword>